<keyword evidence="4" id="KW-1185">Reference proteome</keyword>
<name>A0A7R7XWE8_9EURO</name>
<organism evidence="3 4">
    <name type="scientific">Aspergillus puulaauensis</name>
    <dbReference type="NCBI Taxonomy" id="1220207"/>
    <lineage>
        <taxon>Eukaryota</taxon>
        <taxon>Fungi</taxon>
        <taxon>Dikarya</taxon>
        <taxon>Ascomycota</taxon>
        <taxon>Pezizomycotina</taxon>
        <taxon>Eurotiomycetes</taxon>
        <taxon>Eurotiomycetidae</taxon>
        <taxon>Eurotiales</taxon>
        <taxon>Aspergillaceae</taxon>
        <taxon>Aspergillus</taxon>
    </lineage>
</organism>
<protein>
    <recommendedName>
        <fullName evidence="2">Azaphilone pigments biosynthesis cluster protein L N-terminal domain-containing protein</fullName>
    </recommendedName>
</protein>
<accession>A0A7R7XWE8</accession>
<evidence type="ECO:0000259" key="2">
    <source>
        <dbReference type="Pfam" id="PF17111"/>
    </source>
</evidence>
<dbReference type="EMBL" id="AP024448">
    <property type="protein sequence ID" value="BCS28034.1"/>
    <property type="molecule type" value="Genomic_DNA"/>
</dbReference>
<dbReference type="RefSeq" id="XP_041560220.1">
    <property type="nucleotide sequence ID" value="XM_041694384.1"/>
</dbReference>
<reference evidence="3" key="1">
    <citation type="submission" date="2021-01" db="EMBL/GenBank/DDBJ databases">
        <authorList>
            <consortium name="Aspergillus puulaauensis MK2 genome sequencing consortium"/>
            <person name="Kazuki M."/>
            <person name="Futagami T."/>
        </authorList>
    </citation>
    <scope>NUCLEOTIDE SEQUENCE</scope>
    <source>
        <strain evidence="3">MK2</strain>
    </source>
</reference>
<evidence type="ECO:0000313" key="4">
    <source>
        <dbReference type="Proteomes" id="UP000654913"/>
    </source>
</evidence>
<dbReference type="GeneID" id="64978031"/>
<feature type="region of interest" description="Disordered" evidence="1">
    <location>
        <begin position="381"/>
        <end position="440"/>
    </location>
</feature>
<feature type="compositionally biased region" description="Polar residues" evidence="1">
    <location>
        <begin position="381"/>
        <end position="401"/>
    </location>
</feature>
<dbReference type="OrthoDB" id="5068804at2759"/>
<dbReference type="KEGG" id="apuu:APUU_61082S"/>
<feature type="domain" description="Azaphilone pigments biosynthesis cluster protein L N-terminal" evidence="2">
    <location>
        <begin position="2"/>
        <end position="210"/>
    </location>
</feature>
<dbReference type="InterPro" id="IPR031348">
    <property type="entry name" value="PigL_N"/>
</dbReference>
<dbReference type="AlphaFoldDB" id="A0A7R7XWE8"/>
<feature type="compositionally biased region" description="Polar residues" evidence="1">
    <location>
        <begin position="430"/>
        <end position="440"/>
    </location>
</feature>
<proteinExistence type="predicted"/>
<reference evidence="3" key="2">
    <citation type="submission" date="2021-02" db="EMBL/GenBank/DDBJ databases">
        <title>Aspergillus puulaauensis MK2 genome sequence.</title>
        <authorList>
            <person name="Futagami T."/>
            <person name="Mori K."/>
            <person name="Kadooka C."/>
            <person name="Tanaka T."/>
        </authorList>
    </citation>
    <scope>NUCLEOTIDE SEQUENCE</scope>
    <source>
        <strain evidence="3">MK2</strain>
    </source>
</reference>
<feature type="compositionally biased region" description="Polar residues" evidence="1">
    <location>
        <begin position="412"/>
        <end position="421"/>
    </location>
</feature>
<dbReference type="Pfam" id="PF17111">
    <property type="entry name" value="PigL_N"/>
    <property type="match status" value="1"/>
</dbReference>
<gene>
    <name evidence="3" type="ORF">APUU_61082S</name>
</gene>
<dbReference type="Proteomes" id="UP000654913">
    <property type="component" value="Chromosome 6"/>
</dbReference>
<evidence type="ECO:0000256" key="1">
    <source>
        <dbReference type="SAM" id="MobiDB-lite"/>
    </source>
</evidence>
<sequence length="440" mass="48205">MAEAIGAASGLLTLSTFAFDASIKLYTTVKGYQSHPKQVRDLLDELQALTDVLGPLTDTVSANIDVDLSALKFPLLQCGNACAELEKEINKCLPKPDSGKTSLRGWLRLRYMGDDINGFRGLISGYKLTISIALADAHLRTSSITAESIKAHEQLVKTAKDDLGAHLESLDEKMELILERTTEDPNSDETELQRLKDERLSTEKCLEICTQLSQHIGEIAILKNRNGSSASEDDPTAFPERVIGEGLQECQDSLNTTAAKLGEHMNSVWERLLAKSKTVLTSEEEIEELSKLKDQWETTRQCIDICSKADRRMRENVSNVVNHSTGDAVQFMVSTDGNIINGTNKGLGWRSRQVGGHLNDATVQQISRDFASVYLRHPENTTAAPHTTSPVQNPDESSYEFTQRYGRGSKLSPKSTLQGSMASAGLAEASHNSPQVRGGT</sequence>
<evidence type="ECO:0000313" key="3">
    <source>
        <dbReference type="EMBL" id="BCS28034.1"/>
    </source>
</evidence>